<dbReference type="AlphaFoldDB" id="A0AAJ4X9H5"/>
<dbReference type="PANTHER" id="PTHR38445:SF10">
    <property type="entry name" value="GNTR-FAMILY TRANSCRIPTIONAL REGULATOR"/>
    <property type="match status" value="1"/>
</dbReference>
<evidence type="ECO:0000256" key="2">
    <source>
        <dbReference type="ARBA" id="ARBA00023125"/>
    </source>
</evidence>
<dbReference type="InterPro" id="IPR000524">
    <property type="entry name" value="Tscrpt_reg_HTH_GntR"/>
</dbReference>
<dbReference type="Gene3D" id="1.10.10.10">
    <property type="entry name" value="Winged helix-like DNA-binding domain superfamily/Winged helix DNA-binding domain"/>
    <property type="match status" value="1"/>
</dbReference>
<gene>
    <name evidence="5" type="ORF">SAMEA4412673_00706</name>
</gene>
<feature type="domain" description="HTH gntR-type" evidence="4">
    <location>
        <begin position="7"/>
        <end position="75"/>
    </location>
</feature>
<dbReference type="PROSITE" id="PS50949">
    <property type="entry name" value="HTH_GNTR"/>
    <property type="match status" value="1"/>
</dbReference>
<evidence type="ECO:0000256" key="3">
    <source>
        <dbReference type="ARBA" id="ARBA00023163"/>
    </source>
</evidence>
<evidence type="ECO:0000256" key="1">
    <source>
        <dbReference type="ARBA" id="ARBA00023015"/>
    </source>
</evidence>
<protein>
    <submittedName>
        <fullName evidence="5">Transcriptional regulatory protein PtsJ</fullName>
    </submittedName>
</protein>
<dbReference type="GO" id="GO:0003700">
    <property type="term" value="F:DNA-binding transcription factor activity"/>
    <property type="evidence" value="ECO:0007669"/>
    <property type="project" value="InterPro"/>
</dbReference>
<keyword evidence="3" id="KW-0804">Transcription</keyword>
<evidence type="ECO:0000259" key="4">
    <source>
        <dbReference type="PROSITE" id="PS50949"/>
    </source>
</evidence>
<dbReference type="Pfam" id="PF00392">
    <property type="entry name" value="GntR"/>
    <property type="match status" value="1"/>
</dbReference>
<dbReference type="PANTHER" id="PTHR38445">
    <property type="entry name" value="HTH-TYPE TRANSCRIPTIONAL REPRESSOR YTRA"/>
    <property type="match status" value="1"/>
</dbReference>
<reference evidence="5 6" key="1">
    <citation type="submission" date="2017-06" db="EMBL/GenBank/DDBJ databases">
        <authorList>
            <consortium name="Pathogen Informatics"/>
        </authorList>
    </citation>
    <scope>NUCLEOTIDE SEQUENCE [LARGE SCALE GENOMIC DNA]</scope>
    <source>
        <strain evidence="5 6">NCTC12149</strain>
    </source>
</reference>
<dbReference type="SMART" id="SM00345">
    <property type="entry name" value="HTH_GNTR"/>
    <property type="match status" value="1"/>
</dbReference>
<keyword evidence="2" id="KW-0238">DNA-binding</keyword>
<dbReference type="SUPFAM" id="SSF46785">
    <property type="entry name" value="Winged helix' DNA-binding domain"/>
    <property type="match status" value="1"/>
</dbReference>
<dbReference type="Proteomes" id="UP000215355">
    <property type="component" value="Chromosome 1"/>
</dbReference>
<keyword evidence="1" id="KW-0805">Transcription regulation</keyword>
<dbReference type="KEGG" id="smiz:4412673_00706"/>
<dbReference type="CDD" id="cd07377">
    <property type="entry name" value="WHTH_GntR"/>
    <property type="match status" value="1"/>
</dbReference>
<accession>A0AAJ4X9H5</accession>
<dbReference type="EMBL" id="LT906468">
    <property type="protein sequence ID" value="SNV42815.1"/>
    <property type="molecule type" value="Genomic_DNA"/>
</dbReference>
<dbReference type="InterPro" id="IPR036390">
    <property type="entry name" value="WH_DNA-bd_sf"/>
</dbReference>
<sequence length="117" mass="13709">MQFQSDKPIYLQIIDIVMEKILKDEWQVGEKILSVREFASSVEVNPNTVMRAYDKLQQDEIIFNKRGLGLFVADNAIQIILKEKKENFIQVEAPKFFQTAKLLKITEEELIELYKSN</sequence>
<evidence type="ECO:0000313" key="5">
    <source>
        <dbReference type="EMBL" id="SNV42815.1"/>
    </source>
</evidence>
<dbReference type="Gene3D" id="1.10.287.100">
    <property type="match status" value="1"/>
</dbReference>
<evidence type="ECO:0000313" key="6">
    <source>
        <dbReference type="Proteomes" id="UP000215355"/>
    </source>
</evidence>
<dbReference type="InterPro" id="IPR036388">
    <property type="entry name" value="WH-like_DNA-bd_sf"/>
</dbReference>
<dbReference type="GO" id="GO:0003677">
    <property type="term" value="F:DNA binding"/>
    <property type="evidence" value="ECO:0007669"/>
    <property type="project" value="UniProtKB-KW"/>
</dbReference>
<proteinExistence type="predicted"/>
<dbReference type="RefSeq" id="WP_093100734.1">
    <property type="nucleotide sequence ID" value="NZ_FNGK01000008.1"/>
</dbReference>
<organism evidence="5 6">
    <name type="scientific">Sphingobacterium mizutaii</name>
    <dbReference type="NCBI Taxonomy" id="1010"/>
    <lineage>
        <taxon>Bacteria</taxon>
        <taxon>Pseudomonadati</taxon>
        <taxon>Bacteroidota</taxon>
        <taxon>Sphingobacteriia</taxon>
        <taxon>Sphingobacteriales</taxon>
        <taxon>Sphingobacteriaceae</taxon>
        <taxon>Sphingobacterium</taxon>
    </lineage>
</organism>
<name>A0AAJ4X9H5_9SPHI</name>